<feature type="transmembrane region" description="Helical" evidence="8">
    <location>
        <begin position="158"/>
        <end position="179"/>
    </location>
</feature>
<organism evidence="9 10">
    <name type="scientific">Halalkalibacter hemicellulosilyticusJCM 9152</name>
    <dbReference type="NCBI Taxonomy" id="1236971"/>
    <lineage>
        <taxon>Bacteria</taxon>
        <taxon>Bacillati</taxon>
        <taxon>Bacillota</taxon>
        <taxon>Bacilli</taxon>
        <taxon>Bacillales</taxon>
        <taxon>Bacillaceae</taxon>
        <taxon>Halalkalibacter</taxon>
    </lineage>
</organism>
<keyword evidence="6 8" id="KW-1133">Transmembrane helix</keyword>
<keyword evidence="7 8" id="KW-0472">Membrane</keyword>
<comment type="caution">
    <text evidence="9">The sequence shown here is derived from an EMBL/GenBank/DDBJ whole genome shotgun (WGS) entry which is preliminary data.</text>
</comment>
<dbReference type="InterPro" id="IPR038770">
    <property type="entry name" value="Na+/solute_symporter_sf"/>
</dbReference>
<keyword evidence="5 8" id="KW-0812">Transmembrane</keyword>
<dbReference type="PANTHER" id="PTHR43057:SF1">
    <property type="entry name" value="ARSENICAL-RESISTANCE PROTEIN 3"/>
    <property type="match status" value="1"/>
</dbReference>
<feature type="transmembrane region" description="Helical" evidence="8">
    <location>
        <begin position="7"/>
        <end position="24"/>
    </location>
</feature>
<gene>
    <name evidence="9" type="ORF">JCM9152_2853</name>
</gene>
<evidence type="ECO:0000313" key="10">
    <source>
        <dbReference type="Proteomes" id="UP000018895"/>
    </source>
</evidence>
<keyword evidence="10" id="KW-1185">Reference proteome</keyword>
<sequence length="313" mass="34439">MNLLEKSYTFLILAAIIIGLSLGRVSGIPIYAEAVITPLLMLMLYLTFLNIPISDMKKAFQNIRFTYTSIIINFAWTPLLAWVLALIFLSDHPALMIGFIMLMVTPCTDWYLIFTGIAKGNVALSTAILPLNLLLQVILLPLYLFIFARASGAIEPSLLLESIVLVLILPLALAFATNLVLGRKPALKTKLLQTLSVFPMLLLSLAIVALFAAQGSLLFEHLDLLWLLILPILCFFVINCVISQRVGKWIGFLAPDRVSLSLTTLARNSPIALAIAMTAFPNEPLIALALVIGPLLELPILAIVTQILMVRRH</sequence>
<dbReference type="PANTHER" id="PTHR43057">
    <property type="entry name" value="ARSENITE EFFLUX TRANSPORTER"/>
    <property type="match status" value="1"/>
</dbReference>
<protein>
    <submittedName>
        <fullName evidence="9">Arsenical-resistance protein ACR3</fullName>
    </submittedName>
</protein>
<reference evidence="9" key="1">
    <citation type="journal article" date="2014" name="Genome Announc.">
        <title>Draft Genome Sequences of Three Alkaliphilic Bacillus Strains, Bacillus wakoensis JCM 9140T, Bacillus akibai JCM 9157T, and Bacillus hemicellulosilyticus JCM 9152T.</title>
        <authorList>
            <person name="Yuki M."/>
            <person name="Oshima K."/>
            <person name="Suda W."/>
            <person name="Oshida Y."/>
            <person name="Kitamura K."/>
            <person name="Iida T."/>
            <person name="Hattori M."/>
            <person name="Ohkuma M."/>
        </authorList>
    </citation>
    <scope>NUCLEOTIDE SEQUENCE [LARGE SCALE GENOMIC DNA]</scope>
    <source>
        <strain evidence="9">JCM 9152</strain>
    </source>
</reference>
<keyword evidence="3" id="KW-0813">Transport</keyword>
<evidence type="ECO:0000256" key="6">
    <source>
        <dbReference type="ARBA" id="ARBA00022989"/>
    </source>
</evidence>
<dbReference type="EMBL" id="BAUU01000019">
    <property type="protein sequence ID" value="GAE31387.1"/>
    <property type="molecule type" value="Genomic_DNA"/>
</dbReference>
<evidence type="ECO:0000256" key="3">
    <source>
        <dbReference type="ARBA" id="ARBA00022448"/>
    </source>
</evidence>
<accession>W4QHK4</accession>
<evidence type="ECO:0000256" key="2">
    <source>
        <dbReference type="ARBA" id="ARBA00010110"/>
    </source>
</evidence>
<dbReference type="GO" id="GO:0015105">
    <property type="term" value="F:arsenite transmembrane transporter activity"/>
    <property type="evidence" value="ECO:0007669"/>
    <property type="project" value="TreeGrafter"/>
</dbReference>
<proteinExistence type="inferred from homology"/>
<evidence type="ECO:0000313" key="9">
    <source>
        <dbReference type="EMBL" id="GAE31387.1"/>
    </source>
</evidence>
<dbReference type="Gene3D" id="1.20.1530.20">
    <property type="match status" value="1"/>
</dbReference>
<feature type="transmembrane region" description="Helical" evidence="8">
    <location>
        <begin position="191"/>
        <end position="212"/>
    </location>
</feature>
<dbReference type="InterPro" id="IPR004706">
    <property type="entry name" value="Arsenical-R_Acr3"/>
</dbReference>
<comment type="subcellular location">
    <subcellularLocation>
        <location evidence="1">Cell membrane</location>
        <topology evidence="1">Multi-pass membrane protein</topology>
    </subcellularLocation>
</comment>
<dbReference type="Proteomes" id="UP000018895">
    <property type="component" value="Unassembled WGS sequence"/>
</dbReference>
<evidence type="ECO:0000256" key="7">
    <source>
        <dbReference type="ARBA" id="ARBA00023136"/>
    </source>
</evidence>
<keyword evidence="4" id="KW-1003">Cell membrane</keyword>
<evidence type="ECO:0000256" key="1">
    <source>
        <dbReference type="ARBA" id="ARBA00004651"/>
    </source>
</evidence>
<feature type="transmembrane region" description="Helical" evidence="8">
    <location>
        <begin position="258"/>
        <end position="280"/>
    </location>
</feature>
<dbReference type="AlphaFoldDB" id="W4QHK4"/>
<dbReference type="GO" id="GO:0015104">
    <property type="term" value="F:antimonite transmembrane transporter activity"/>
    <property type="evidence" value="ECO:0007669"/>
    <property type="project" value="TreeGrafter"/>
</dbReference>
<evidence type="ECO:0000256" key="4">
    <source>
        <dbReference type="ARBA" id="ARBA00022475"/>
    </source>
</evidence>
<evidence type="ECO:0000256" key="5">
    <source>
        <dbReference type="ARBA" id="ARBA00022692"/>
    </source>
</evidence>
<feature type="transmembrane region" description="Helical" evidence="8">
    <location>
        <begin position="224"/>
        <end position="246"/>
    </location>
</feature>
<dbReference type="InterPro" id="IPR002657">
    <property type="entry name" value="BilAc:Na_symport/Acr3"/>
</dbReference>
<feature type="transmembrane region" description="Helical" evidence="8">
    <location>
        <begin position="126"/>
        <end position="146"/>
    </location>
</feature>
<dbReference type="Pfam" id="PF01758">
    <property type="entry name" value="SBF"/>
    <property type="match status" value="1"/>
</dbReference>
<name>W4QHK4_9BACI</name>
<dbReference type="RefSeq" id="WP_035344958.1">
    <property type="nucleotide sequence ID" value="NZ_BAUU01000019.1"/>
</dbReference>
<dbReference type="GO" id="GO:0005886">
    <property type="term" value="C:plasma membrane"/>
    <property type="evidence" value="ECO:0007669"/>
    <property type="project" value="UniProtKB-SubCell"/>
</dbReference>
<feature type="transmembrane region" description="Helical" evidence="8">
    <location>
        <begin position="65"/>
        <end position="88"/>
    </location>
</feature>
<feature type="transmembrane region" description="Helical" evidence="8">
    <location>
        <begin position="30"/>
        <end position="53"/>
    </location>
</feature>
<comment type="similarity">
    <text evidence="2">Belongs to the arsenical resistance-3 (ACR3) (TC 2.A.59) family.</text>
</comment>
<evidence type="ECO:0000256" key="8">
    <source>
        <dbReference type="SAM" id="Phobius"/>
    </source>
</evidence>
<dbReference type="GO" id="GO:0015297">
    <property type="term" value="F:antiporter activity"/>
    <property type="evidence" value="ECO:0007669"/>
    <property type="project" value="InterPro"/>
</dbReference>
<dbReference type="STRING" id="1236971.JCM9152_2853"/>
<feature type="transmembrane region" description="Helical" evidence="8">
    <location>
        <begin position="94"/>
        <end position="114"/>
    </location>
</feature>
<dbReference type="OrthoDB" id="3254016at2"/>
<feature type="transmembrane region" description="Helical" evidence="8">
    <location>
        <begin position="286"/>
        <end position="310"/>
    </location>
</feature>